<keyword evidence="6" id="KW-0010">Activator</keyword>
<dbReference type="SMART" id="SM01372">
    <property type="entry name" value="E2F_TDP"/>
    <property type="match status" value="2"/>
</dbReference>
<comment type="function">
    <text evidence="11">Atypical E2F transcription factor that participates in various processes such as angiogenesis and polyploidization of specialized cells. Mainly acts as a transcription repressor that binds DNA independently of DP proteins and specifically recognizes the E2 recognition site 5'-TTTC[CG]CGC-3'. Directly represses transcription of classical E2F transcription factors such as e2f1. Acts as a regulator of S-phase by recognizing and binding the E2-related site 5'-TTCCCGCC-3' and mediating repression of G1/S-regulated genes. Acts as a promoter of sprouting angiogenesis, possibly by acting as a transcription activator and promoting expression of vegfa.</text>
</comment>
<feature type="region of interest" description="Disordered" evidence="13">
    <location>
        <begin position="1"/>
        <end position="22"/>
    </location>
</feature>
<dbReference type="InterPro" id="IPR036390">
    <property type="entry name" value="WH_DNA-bd_sf"/>
</dbReference>
<dbReference type="GO" id="GO:0000981">
    <property type="term" value="F:DNA-binding transcription factor activity, RNA polymerase II-specific"/>
    <property type="evidence" value="ECO:0007669"/>
    <property type="project" value="TreeGrafter"/>
</dbReference>
<dbReference type="InterPro" id="IPR015633">
    <property type="entry name" value="E2F"/>
</dbReference>
<evidence type="ECO:0000256" key="11">
    <source>
        <dbReference type="ARBA" id="ARBA00058973"/>
    </source>
</evidence>
<feature type="region of interest" description="Disordered" evidence="13">
    <location>
        <begin position="39"/>
        <end position="66"/>
    </location>
</feature>
<feature type="domain" description="E2F/DP family winged-helix DNA-binding" evidence="14">
    <location>
        <begin position="197"/>
        <end position="283"/>
    </location>
</feature>
<accession>H3CW56</accession>
<dbReference type="GeneTree" id="ENSGT00940000158651"/>
<evidence type="ECO:0000256" key="5">
    <source>
        <dbReference type="ARBA" id="ARBA00023125"/>
    </source>
</evidence>
<keyword evidence="4 12" id="KW-0805">Transcription regulation</keyword>
<dbReference type="InterPro" id="IPR036388">
    <property type="entry name" value="WH-like_DNA-bd_sf"/>
</dbReference>
<sequence>MGPLTTPKKGREVGSVDPWTPTSNLKMLISAASPDIRNREKELGLDASGRGCVDSAQDPEPGEDSERWISRKEKSLGLLCRKFLARYPDYPNPARNNDICLDDVAIELNVERRRIYDIMNVLESLHIVSRSAKNRYAWHGRTKLAETLAILKEVGEEHRYSQQMQQIRQRLREQGQKELFFVELPGVEFKAASVNSRKDKSLRVMSQKFVMLFLVSNPRVVSLDVAAKILIGEDHGADRDKNKFKTKVRRLYDIANVLRSLKLIEKVHVTEERGRKPAFEWVGPQDFPPVQGCAPEGPPRNRAVLEPRAIKDNCAKQLFSSPGTKRSFTRHPSLIKLAKSIQEDRRKINSAPSSPAKSSLGGSGETSSVDFPNKMAQLAAICKIELDQTGRAAQKSAAVNPGRTSASEEPPPPPLLSSAAAHPAPRAPLAVLPAGSVAYIPAHCPSLIPVLLPQQQGGAPYAIYLPSPPAKPHPLARPQPTSFAVRSMTFEPAAPPSPPPGSRVHQHPWWSGSQSGAGAEPGELPGPGGQGPQRRRAGPHAGSGGSPHAGTDPRLNSSTDHKWPPGLSLPTSALHTLVPAGYYIPIPHQVVSDKEIPDLAKDTKASTPTYNIYQTPTAGKDAAAARTLGSRPSPAQEMTPTSTRLLRPASAAASPHGAHKAQRLHSPSPAILNFTLQNLGLISGSGPGGGYAASQTPERLGALASPLSLQRRGVVFVKPVSPGPLQQSGQVALISVQQPLMTTPKGAALPQPSFFHTPVPLSPLAAVVPAGAHVATKTVYIPQRKLHVSTDE</sequence>
<proteinExistence type="inferred from homology"/>
<evidence type="ECO:0000313" key="15">
    <source>
        <dbReference type="Ensembl" id="ENSTNIP00000012490.1"/>
    </source>
</evidence>
<dbReference type="InterPro" id="IPR003316">
    <property type="entry name" value="E2F_WHTH_DNA-bd_dom"/>
</dbReference>
<dbReference type="InParanoid" id="H3CW56"/>
<dbReference type="GO" id="GO:0002040">
    <property type="term" value="P:sprouting angiogenesis"/>
    <property type="evidence" value="ECO:0007669"/>
    <property type="project" value="Ensembl"/>
</dbReference>
<dbReference type="GO" id="GO:0045944">
    <property type="term" value="P:positive regulation of transcription by RNA polymerase II"/>
    <property type="evidence" value="ECO:0007669"/>
    <property type="project" value="Ensembl"/>
</dbReference>
<keyword evidence="7 12" id="KW-0804">Transcription</keyword>
<comment type="similarity">
    <text evidence="2 12">Belongs to the E2F/DP family.</text>
</comment>
<evidence type="ECO:0000256" key="3">
    <source>
        <dbReference type="ARBA" id="ARBA00022491"/>
    </source>
</evidence>
<dbReference type="PANTHER" id="PTHR12081:SF40">
    <property type="entry name" value="TRANSCRIPTION FACTOR E2F8"/>
    <property type="match status" value="1"/>
</dbReference>
<protein>
    <recommendedName>
        <fullName evidence="10">Transcription factor E2F8</fullName>
    </recommendedName>
</protein>
<evidence type="ECO:0000256" key="9">
    <source>
        <dbReference type="ARBA" id="ARBA00023306"/>
    </source>
</evidence>
<evidence type="ECO:0000256" key="1">
    <source>
        <dbReference type="ARBA" id="ARBA00004123"/>
    </source>
</evidence>
<reference evidence="15" key="2">
    <citation type="submission" date="2025-08" db="UniProtKB">
        <authorList>
            <consortium name="Ensembl"/>
        </authorList>
    </citation>
    <scope>IDENTIFICATION</scope>
</reference>
<evidence type="ECO:0000256" key="12">
    <source>
        <dbReference type="RuleBase" id="RU003796"/>
    </source>
</evidence>
<evidence type="ECO:0000256" key="2">
    <source>
        <dbReference type="ARBA" id="ARBA00010940"/>
    </source>
</evidence>
<evidence type="ECO:0000259" key="14">
    <source>
        <dbReference type="SMART" id="SM01372"/>
    </source>
</evidence>
<dbReference type="SUPFAM" id="SSF46785">
    <property type="entry name" value="Winged helix' DNA-binding domain"/>
    <property type="match status" value="2"/>
</dbReference>
<dbReference type="GO" id="GO:0045892">
    <property type="term" value="P:negative regulation of DNA-templated transcription"/>
    <property type="evidence" value="ECO:0007669"/>
    <property type="project" value="Ensembl"/>
</dbReference>
<evidence type="ECO:0000256" key="13">
    <source>
        <dbReference type="SAM" id="MobiDB-lite"/>
    </source>
</evidence>
<dbReference type="GO" id="GO:0008045">
    <property type="term" value="P:motor neuron axon guidance"/>
    <property type="evidence" value="ECO:0007669"/>
    <property type="project" value="Ensembl"/>
</dbReference>
<dbReference type="Gene3D" id="1.10.10.10">
    <property type="entry name" value="Winged helix-like DNA-binding domain superfamily/Winged helix DNA-binding domain"/>
    <property type="match status" value="2"/>
</dbReference>
<feature type="region of interest" description="Disordered" evidence="13">
    <location>
        <begin position="622"/>
        <end position="643"/>
    </location>
</feature>
<keyword evidence="9" id="KW-0131">Cell cycle</keyword>
<organism evidence="15 16">
    <name type="scientific">Tetraodon nigroviridis</name>
    <name type="common">Spotted green pufferfish</name>
    <name type="synonym">Chelonodon nigroviridis</name>
    <dbReference type="NCBI Taxonomy" id="99883"/>
    <lineage>
        <taxon>Eukaryota</taxon>
        <taxon>Metazoa</taxon>
        <taxon>Chordata</taxon>
        <taxon>Craniata</taxon>
        <taxon>Vertebrata</taxon>
        <taxon>Euteleostomi</taxon>
        <taxon>Actinopterygii</taxon>
        <taxon>Neopterygii</taxon>
        <taxon>Teleostei</taxon>
        <taxon>Neoteleostei</taxon>
        <taxon>Acanthomorphata</taxon>
        <taxon>Eupercaria</taxon>
        <taxon>Tetraodontiformes</taxon>
        <taxon>Tetradontoidea</taxon>
        <taxon>Tetraodontidae</taxon>
        <taxon>Tetraodon</taxon>
    </lineage>
</organism>
<dbReference type="FunCoup" id="H3CW56">
    <property type="interactions" value="628"/>
</dbReference>
<dbReference type="AlphaFoldDB" id="H3CW56"/>
<evidence type="ECO:0000313" key="16">
    <source>
        <dbReference type="Proteomes" id="UP000007303"/>
    </source>
</evidence>
<dbReference type="FunFam" id="1.10.10.10:FF:000073">
    <property type="entry name" value="E2F transcription factor 8"/>
    <property type="match status" value="1"/>
</dbReference>
<dbReference type="PANTHER" id="PTHR12081">
    <property type="entry name" value="TRANSCRIPTION FACTOR E2F"/>
    <property type="match status" value="1"/>
</dbReference>
<evidence type="ECO:0000256" key="4">
    <source>
        <dbReference type="ARBA" id="ARBA00023015"/>
    </source>
</evidence>
<keyword evidence="3" id="KW-0678">Repressor</keyword>
<keyword evidence="8 12" id="KW-0539">Nucleus</keyword>
<evidence type="ECO:0000256" key="10">
    <source>
        <dbReference type="ARBA" id="ARBA00039673"/>
    </source>
</evidence>
<dbReference type="Ensembl" id="ENSTNIT00000012681.1">
    <property type="protein sequence ID" value="ENSTNIP00000012490.1"/>
    <property type="gene ID" value="ENSTNIG00000009615.1"/>
</dbReference>
<dbReference type="STRING" id="99883.ENSTNIP00000012490"/>
<keyword evidence="16" id="KW-1185">Reference proteome</keyword>
<dbReference type="GO" id="GO:0001946">
    <property type="term" value="P:lymphangiogenesis"/>
    <property type="evidence" value="ECO:0007669"/>
    <property type="project" value="Ensembl"/>
</dbReference>
<evidence type="ECO:0000256" key="7">
    <source>
        <dbReference type="ARBA" id="ARBA00023163"/>
    </source>
</evidence>
<reference evidence="16" key="1">
    <citation type="journal article" date="2004" name="Nature">
        <title>Genome duplication in the teleost fish Tetraodon nigroviridis reveals the early vertebrate proto-karyotype.</title>
        <authorList>
            <person name="Jaillon O."/>
            <person name="Aury J.-M."/>
            <person name="Brunet F."/>
            <person name="Petit J.-L."/>
            <person name="Stange-Thomann N."/>
            <person name="Mauceli E."/>
            <person name="Bouneau L."/>
            <person name="Fischer C."/>
            <person name="Ozouf-Costaz C."/>
            <person name="Bernot A."/>
            <person name="Nicaud S."/>
            <person name="Jaffe D."/>
            <person name="Fisher S."/>
            <person name="Lutfalla G."/>
            <person name="Dossat C."/>
            <person name="Segurens B."/>
            <person name="Dasilva C."/>
            <person name="Salanoubat M."/>
            <person name="Levy M."/>
            <person name="Boudet N."/>
            <person name="Castellano S."/>
            <person name="Anthouard V."/>
            <person name="Jubin C."/>
            <person name="Castelli V."/>
            <person name="Katinka M."/>
            <person name="Vacherie B."/>
            <person name="Biemont C."/>
            <person name="Skalli Z."/>
            <person name="Cattolico L."/>
            <person name="Poulain J."/>
            <person name="De Berardinis V."/>
            <person name="Cruaud C."/>
            <person name="Duprat S."/>
            <person name="Brottier P."/>
            <person name="Coutanceau J.-P."/>
            <person name="Gouzy J."/>
            <person name="Parra G."/>
            <person name="Lardier G."/>
            <person name="Chapple C."/>
            <person name="McKernan K.J."/>
            <person name="McEwan P."/>
            <person name="Bosak S."/>
            <person name="Kellis M."/>
            <person name="Volff J.-N."/>
            <person name="Guigo R."/>
            <person name="Zody M.C."/>
            <person name="Mesirov J."/>
            <person name="Lindblad-Toh K."/>
            <person name="Birren B."/>
            <person name="Nusbaum C."/>
            <person name="Kahn D."/>
            <person name="Robinson-Rechavi M."/>
            <person name="Laudet V."/>
            <person name="Schachter V."/>
            <person name="Quetier F."/>
            <person name="Saurin W."/>
            <person name="Scarpelli C."/>
            <person name="Wincker P."/>
            <person name="Lander E.S."/>
            <person name="Weissenbach J."/>
            <person name="Roest Crollius H."/>
        </authorList>
    </citation>
    <scope>NUCLEOTIDE SEQUENCE [LARGE SCALE GENOMIC DNA]</scope>
</reference>
<comment type="subcellular location">
    <subcellularLocation>
        <location evidence="1 12">Nucleus</location>
    </subcellularLocation>
</comment>
<feature type="region of interest" description="Disordered" evidence="13">
    <location>
        <begin position="489"/>
        <end position="567"/>
    </location>
</feature>
<dbReference type="GO" id="GO:0000978">
    <property type="term" value="F:RNA polymerase II cis-regulatory region sequence-specific DNA binding"/>
    <property type="evidence" value="ECO:0007669"/>
    <property type="project" value="InterPro"/>
</dbReference>
<feature type="region of interest" description="Disordered" evidence="13">
    <location>
        <begin position="340"/>
        <end position="368"/>
    </location>
</feature>
<dbReference type="Pfam" id="PF02319">
    <property type="entry name" value="WHD_E2F_TDP"/>
    <property type="match status" value="2"/>
</dbReference>
<evidence type="ECO:0000256" key="6">
    <source>
        <dbReference type="ARBA" id="ARBA00023159"/>
    </source>
</evidence>
<name>H3CW56_TETNG</name>
<keyword evidence="5 12" id="KW-0238">DNA-binding</keyword>
<feature type="region of interest" description="Disordered" evidence="13">
    <location>
        <begin position="393"/>
        <end position="421"/>
    </location>
</feature>
<dbReference type="FunFam" id="1.10.10.10:FF:000100">
    <property type="entry name" value="E2F transcription factor 8"/>
    <property type="match status" value="1"/>
</dbReference>
<reference evidence="15" key="3">
    <citation type="submission" date="2025-09" db="UniProtKB">
        <authorList>
            <consortium name="Ensembl"/>
        </authorList>
    </citation>
    <scope>IDENTIFICATION</scope>
</reference>
<feature type="domain" description="E2F/DP family winged-helix DNA-binding" evidence="14">
    <location>
        <begin position="71"/>
        <end position="140"/>
    </location>
</feature>
<evidence type="ECO:0000256" key="8">
    <source>
        <dbReference type="ARBA" id="ARBA00023242"/>
    </source>
</evidence>
<dbReference type="GO" id="GO:0090575">
    <property type="term" value="C:RNA polymerase II transcription regulator complex"/>
    <property type="evidence" value="ECO:0007669"/>
    <property type="project" value="TreeGrafter"/>
</dbReference>
<dbReference type="Proteomes" id="UP000007303">
    <property type="component" value="Unassembled WGS sequence"/>
</dbReference>
<dbReference type="OMA" id="NPAINND"/>